<dbReference type="Gene3D" id="3.40.50.620">
    <property type="entry name" value="HUPs"/>
    <property type="match status" value="1"/>
</dbReference>
<keyword evidence="8 10" id="KW-0030">Aminoacyl-tRNA synthetase</keyword>
<feature type="domain" description="Methionyl-tRNA synthetase anticodon-binding" evidence="12">
    <location>
        <begin position="377"/>
        <end position="462"/>
    </location>
</feature>
<evidence type="ECO:0000256" key="2">
    <source>
        <dbReference type="ARBA" id="ARBA00012838"/>
    </source>
</evidence>
<dbReference type="AlphaFoldDB" id="A0A554JE48"/>
<proteinExistence type="inferred from homology"/>
<dbReference type="PRINTS" id="PR01041">
    <property type="entry name" value="TRNASYNTHMET"/>
</dbReference>
<evidence type="ECO:0000256" key="7">
    <source>
        <dbReference type="ARBA" id="ARBA00022917"/>
    </source>
</evidence>
<dbReference type="SUPFAM" id="SSF52374">
    <property type="entry name" value="Nucleotidylyl transferase"/>
    <property type="match status" value="1"/>
</dbReference>
<evidence type="ECO:0000256" key="3">
    <source>
        <dbReference type="ARBA" id="ARBA00018753"/>
    </source>
</evidence>
<dbReference type="InterPro" id="IPR014729">
    <property type="entry name" value="Rossmann-like_a/b/a_fold"/>
</dbReference>
<evidence type="ECO:0000313" key="13">
    <source>
        <dbReference type="EMBL" id="TSC66579.1"/>
    </source>
</evidence>
<dbReference type="CDD" id="cd07957">
    <property type="entry name" value="Anticodon_Ia_Met"/>
    <property type="match status" value="1"/>
</dbReference>
<dbReference type="InterPro" id="IPR015413">
    <property type="entry name" value="Methionyl/Leucyl_tRNA_Synth"/>
</dbReference>
<dbReference type="Pfam" id="PF19303">
    <property type="entry name" value="Anticodon_3"/>
    <property type="match status" value="1"/>
</dbReference>
<evidence type="ECO:0000259" key="12">
    <source>
        <dbReference type="Pfam" id="PF19303"/>
    </source>
</evidence>
<feature type="domain" description="Methionyl/Leucyl tRNA synthetase" evidence="11">
    <location>
        <begin position="3"/>
        <end position="146"/>
    </location>
</feature>
<name>A0A554JE48_9BACT</name>
<keyword evidence="7 10" id="KW-0648">Protein biosynthesis</keyword>
<evidence type="ECO:0000259" key="11">
    <source>
        <dbReference type="Pfam" id="PF09334"/>
    </source>
</evidence>
<evidence type="ECO:0000256" key="8">
    <source>
        <dbReference type="ARBA" id="ARBA00023146"/>
    </source>
</evidence>
<dbReference type="PANTHER" id="PTHR43326:SF1">
    <property type="entry name" value="METHIONINE--TRNA LIGASE, MITOCHONDRIAL"/>
    <property type="match status" value="1"/>
</dbReference>
<dbReference type="GO" id="GO:0006431">
    <property type="term" value="P:methionyl-tRNA aminoacylation"/>
    <property type="evidence" value="ECO:0007669"/>
    <property type="project" value="InterPro"/>
</dbReference>
<dbReference type="SUPFAM" id="SSF47323">
    <property type="entry name" value="Anticodon-binding domain of a subclass of class I aminoacyl-tRNA synthetases"/>
    <property type="match status" value="1"/>
</dbReference>
<evidence type="ECO:0000256" key="10">
    <source>
        <dbReference type="RuleBase" id="RU363039"/>
    </source>
</evidence>
<accession>A0A554JE48</accession>
<evidence type="ECO:0000256" key="4">
    <source>
        <dbReference type="ARBA" id="ARBA00022598"/>
    </source>
</evidence>
<comment type="similarity">
    <text evidence="10">Belongs to the class-I aminoacyl-tRNA synthetase family.</text>
</comment>
<keyword evidence="5 10" id="KW-0547">Nucleotide-binding</keyword>
<dbReference type="Gene3D" id="1.10.730.10">
    <property type="entry name" value="Isoleucyl-tRNA Synthetase, Domain 1"/>
    <property type="match status" value="1"/>
</dbReference>
<organism evidence="13 14">
    <name type="scientific">Candidatus Doudnabacteria bacterium Gr01-1014_77</name>
    <dbReference type="NCBI Taxonomy" id="2017133"/>
    <lineage>
        <taxon>Bacteria</taxon>
        <taxon>Candidatus Doudnaibacteriota</taxon>
    </lineage>
</organism>
<dbReference type="InterPro" id="IPR041872">
    <property type="entry name" value="Anticodon_Met"/>
</dbReference>
<dbReference type="NCBIfam" id="TIGR00398">
    <property type="entry name" value="metG"/>
    <property type="match status" value="1"/>
</dbReference>
<dbReference type="InterPro" id="IPR033911">
    <property type="entry name" value="MetRS_core"/>
</dbReference>
<dbReference type="InterPro" id="IPR014758">
    <property type="entry name" value="Met-tRNA_synth"/>
</dbReference>
<keyword evidence="6 10" id="KW-0067">ATP-binding</keyword>
<protein>
    <recommendedName>
        <fullName evidence="3">Methionine--tRNA ligase</fullName>
        <ecNumber evidence="2">6.1.1.10</ecNumber>
    </recommendedName>
    <alternativeName>
        <fullName evidence="9">Methionyl-tRNA synthetase</fullName>
    </alternativeName>
</protein>
<feature type="domain" description="Methionyl/Leucyl tRNA synthetase" evidence="11">
    <location>
        <begin position="147"/>
        <end position="356"/>
    </location>
</feature>
<evidence type="ECO:0000256" key="5">
    <source>
        <dbReference type="ARBA" id="ARBA00022741"/>
    </source>
</evidence>
<evidence type="ECO:0000313" key="14">
    <source>
        <dbReference type="Proteomes" id="UP000319613"/>
    </source>
</evidence>
<dbReference type="InterPro" id="IPR023457">
    <property type="entry name" value="Met-tRNA_synth_2"/>
</dbReference>
<evidence type="ECO:0000256" key="6">
    <source>
        <dbReference type="ARBA" id="ARBA00022840"/>
    </source>
</evidence>
<keyword evidence="4 10" id="KW-0436">Ligase</keyword>
<comment type="function">
    <text evidence="1">Is required not only for elongation of protein synthesis but also for the initiation of all mRNA translation through initiator tRNA(fMet) aminoacylation.</text>
</comment>
<evidence type="ECO:0000256" key="9">
    <source>
        <dbReference type="ARBA" id="ARBA00030904"/>
    </source>
</evidence>
<reference evidence="13 14" key="1">
    <citation type="submission" date="2017-07" db="EMBL/GenBank/DDBJ databases">
        <title>Mechanisms for carbon and nitrogen cycling indicate functional differentiation within the Candidate Phyla Radiation.</title>
        <authorList>
            <person name="Danczak R.E."/>
            <person name="Johnston M.D."/>
            <person name="Kenah C."/>
            <person name="Slattery M."/>
            <person name="Wrighton K.C."/>
            <person name="Wilkins M.J."/>
        </authorList>
    </citation>
    <scope>NUCLEOTIDE SEQUENCE [LARGE SCALE GENOMIC DNA]</scope>
    <source>
        <strain evidence="13">Gr01-1014_77</strain>
    </source>
</reference>
<gene>
    <name evidence="13" type="ORF">G01um101477_51</name>
</gene>
<dbReference type="GO" id="GO:0004825">
    <property type="term" value="F:methionine-tRNA ligase activity"/>
    <property type="evidence" value="ECO:0007669"/>
    <property type="project" value="UniProtKB-EC"/>
</dbReference>
<dbReference type="FunFam" id="2.170.220.10:FF:000003">
    <property type="entry name" value="Methionine--tRNA ligase"/>
    <property type="match status" value="1"/>
</dbReference>
<dbReference type="Pfam" id="PF09334">
    <property type="entry name" value="tRNA-synt_1g"/>
    <property type="match status" value="2"/>
</dbReference>
<dbReference type="EMBL" id="VMFF01000003">
    <property type="protein sequence ID" value="TSC66579.1"/>
    <property type="molecule type" value="Genomic_DNA"/>
</dbReference>
<dbReference type="PANTHER" id="PTHR43326">
    <property type="entry name" value="METHIONYL-TRNA SYNTHETASE"/>
    <property type="match status" value="1"/>
</dbReference>
<dbReference type="EC" id="6.1.1.10" evidence="2"/>
<dbReference type="Gene3D" id="2.170.220.10">
    <property type="match status" value="1"/>
</dbReference>
<dbReference type="Proteomes" id="UP000319613">
    <property type="component" value="Unassembled WGS sequence"/>
</dbReference>
<dbReference type="InterPro" id="IPR009080">
    <property type="entry name" value="tRNAsynth_Ia_anticodon-bd"/>
</dbReference>
<dbReference type="CDD" id="cd00814">
    <property type="entry name" value="MetRS_core"/>
    <property type="match status" value="1"/>
</dbReference>
<evidence type="ECO:0000256" key="1">
    <source>
        <dbReference type="ARBA" id="ARBA00003314"/>
    </source>
</evidence>
<sequence>MKYYITTAIDYINGKPHIGHSYEKVASDVLARLARLAGKQTFFLTGTDEHGAKIADYANAQGLEPQAFADQTYKYFEEAWKNLDLSFDRFVRTTDPDHIASVSEILKKIKENGFLYEGEYSGLYCTGHEAFLTEKELVDGVCPEHQTKPELITEKNWFFKVSAFTDKIKEKIEKDEFKIWPEAHRKEILSLLEQGFNDIAISRPNVKWGIPLPWDENQTVYVWVDALINYVSGIGFHGDKELFKKHWPATWHVVGKDIIKFHCIIWPAILLAADIEMPKGVVAHGYLTANNQKISKSLGNVIDPNDWVNKYGSDAVRYFLMREIAFGQDGDVSEEKIKARYDGDLANGLGNLVSRLTNMIEKYSHGEIPEIVEPHDKLEGVLEMIEGFRFHEALARIWEAIAWANQYIDETKPWDLAKDSANQEKLNAVLSVLGAEVKLIGLSLAPFIPKTADKIRKAFESDAITKIEPLFPRIE</sequence>
<comment type="caution">
    <text evidence="13">The sequence shown here is derived from an EMBL/GenBank/DDBJ whole genome shotgun (WGS) entry which is preliminary data.</text>
</comment>
<dbReference type="GO" id="GO:0005524">
    <property type="term" value="F:ATP binding"/>
    <property type="evidence" value="ECO:0007669"/>
    <property type="project" value="UniProtKB-KW"/>
</dbReference>